<dbReference type="AlphaFoldDB" id="A0A367Q3U6"/>
<name>A0A367Q3U6_9NOSO</name>
<accession>A0A367Q3U6</accession>
<dbReference type="PANTHER" id="PTHR10465:SF0">
    <property type="entry name" value="SARCALUMENIN"/>
    <property type="match status" value="1"/>
</dbReference>
<evidence type="ECO:0000256" key="6">
    <source>
        <dbReference type="SAM" id="Coils"/>
    </source>
</evidence>
<dbReference type="PANTHER" id="PTHR10465">
    <property type="entry name" value="TRANSMEMBRANE GTPASE FZO1"/>
    <property type="match status" value="1"/>
</dbReference>
<evidence type="ECO:0000313" key="9">
    <source>
        <dbReference type="Proteomes" id="UP000252107"/>
    </source>
</evidence>
<reference evidence="8" key="1">
    <citation type="submission" date="2016-04" db="EMBL/GenBank/DDBJ databases">
        <authorList>
            <person name="Tabuchi Yagui T.R."/>
        </authorList>
    </citation>
    <scope>NUCLEOTIDE SEQUENCE [LARGE SCALE GENOMIC DNA]</scope>
    <source>
        <strain evidence="8">NIES-26</strain>
    </source>
</reference>
<protein>
    <submittedName>
        <fullName evidence="8">Dynamin family protein</fullName>
    </submittedName>
</protein>
<evidence type="ECO:0000313" key="8">
    <source>
        <dbReference type="EMBL" id="RCJ18471.1"/>
    </source>
</evidence>
<dbReference type="Gene3D" id="3.40.50.300">
    <property type="entry name" value="P-loop containing nucleotide triphosphate hydrolases"/>
    <property type="match status" value="1"/>
</dbReference>
<evidence type="ECO:0000256" key="4">
    <source>
        <dbReference type="ARBA" id="ARBA00023134"/>
    </source>
</evidence>
<dbReference type="InterPro" id="IPR027417">
    <property type="entry name" value="P-loop_NTPase"/>
</dbReference>
<dbReference type="InterPro" id="IPR027094">
    <property type="entry name" value="Mitofusin_fam"/>
</dbReference>
<evidence type="ECO:0000256" key="2">
    <source>
        <dbReference type="ARBA" id="ARBA00022741"/>
    </source>
</evidence>
<dbReference type="EMBL" id="LXQD01000348">
    <property type="protein sequence ID" value="RCJ18471.1"/>
    <property type="molecule type" value="Genomic_DNA"/>
</dbReference>
<proteinExistence type="predicted"/>
<keyword evidence="5" id="KW-0472">Membrane</keyword>
<keyword evidence="3" id="KW-0378">Hydrolase</keyword>
<evidence type="ECO:0000256" key="1">
    <source>
        <dbReference type="ARBA" id="ARBA00004370"/>
    </source>
</evidence>
<dbReference type="Proteomes" id="UP000252107">
    <property type="component" value="Unassembled WGS sequence"/>
</dbReference>
<dbReference type="Pfam" id="PF00350">
    <property type="entry name" value="Dynamin_N"/>
    <property type="match status" value="1"/>
</dbReference>
<dbReference type="GO" id="GO:0005525">
    <property type="term" value="F:GTP binding"/>
    <property type="evidence" value="ECO:0007669"/>
    <property type="project" value="UniProtKB-KW"/>
</dbReference>
<evidence type="ECO:0000259" key="7">
    <source>
        <dbReference type="Pfam" id="PF00350"/>
    </source>
</evidence>
<feature type="coiled-coil region" evidence="6">
    <location>
        <begin position="451"/>
        <end position="506"/>
    </location>
</feature>
<comment type="subcellular location">
    <subcellularLocation>
        <location evidence="1">Membrane</location>
    </subcellularLocation>
</comment>
<dbReference type="GO" id="GO:0003924">
    <property type="term" value="F:GTPase activity"/>
    <property type="evidence" value="ECO:0007669"/>
    <property type="project" value="InterPro"/>
</dbReference>
<keyword evidence="6" id="KW-0175">Coiled coil</keyword>
<keyword evidence="4" id="KW-0342">GTP-binding</keyword>
<evidence type="ECO:0000256" key="5">
    <source>
        <dbReference type="ARBA" id="ARBA00023136"/>
    </source>
</evidence>
<keyword evidence="2" id="KW-0547">Nucleotide-binding</keyword>
<evidence type="ECO:0000256" key="3">
    <source>
        <dbReference type="ARBA" id="ARBA00022801"/>
    </source>
</evidence>
<feature type="domain" description="Dynamin N-terminal" evidence="7">
    <location>
        <begin position="66"/>
        <end position="284"/>
    </location>
</feature>
<comment type="caution">
    <text evidence="8">The sequence shown here is derived from an EMBL/GenBank/DDBJ whole genome shotgun (WGS) entry which is preliminary data.</text>
</comment>
<dbReference type="GO" id="GO:0016020">
    <property type="term" value="C:membrane"/>
    <property type="evidence" value="ECO:0007669"/>
    <property type="project" value="UniProtKB-SubCell"/>
</dbReference>
<keyword evidence="9" id="KW-1185">Reference proteome</keyword>
<gene>
    <name evidence="8" type="ORF">A6770_33085</name>
</gene>
<dbReference type="SUPFAM" id="SSF52540">
    <property type="entry name" value="P-loop containing nucleoside triphosphate hydrolases"/>
    <property type="match status" value="2"/>
</dbReference>
<dbReference type="GO" id="GO:0008053">
    <property type="term" value="P:mitochondrial fusion"/>
    <property type="evidence" value="ECO:0007669"/>
    <property type="project" value="TreeGrafter"/>
</dbReference>
<sequence length="791" mass="90303">MISEVLKPNIQDLQKDVIDLLEQVSSLMNHASTALISDSAGKKYAEFEQQVNQEIDKVRNLELRMAIVAPMKAGKSTITNAIIGQEILPSRNAAMTTLPTEIIFDSNLTQPALYLNPQILTVFQETLLALRHRIDQMGIEQAQEKLAQYPHLAKIPKQIQQAVGLTIPGKSEGREKIIHTLTSLNDIVRVCSLLEPQADPLQYLMDVPRIHTQFWRSSQTNQQSENLGKLVIVDTPGPNEAGENLRLQGVVEEQLTKSSIVLMVLDFTQLKTEAAEKVKKDVDKVIELRGKDNLYVLINKVDQRRDGDMSPEQVQQFVAAEFNIGGSGDINRVFEISARQAFTSATFLTELQQGSGIKVTELKTVRSLAQEVFGIDWEEELEEATAEDLQRKAERLWKKSGFDQFLIGAINALMAEAAPRSIESALRITRAYLEELNNDVQLRSSAINEDEVKLKQEVSALERDLQSLEECRNRLQEIDKIKANLYKQLEKIIETIKQEAKQNLEAYFTEEEYQRADFIKKGGLASQNFFKWVSKKFNKIEMPKTSNSIIEFQSSTAAEDFGEQAIASAKSNIIQPLVESVRKQAKKIIEQARQDITNSLDTETQPIIERARQRLNESFHVNLSLPTPNLDSKSIENTKVNVNQHTKWIAQGYETKIIEKRDFFHWFGLVKKKETINVKRPDKKEDYYTISLQEIIDKSNKLIEDSIKNIKGEINQYLDEDFKQRVDKFFAELDSYLTNYCNTLIQAQTDQKIQTDEKEKLVNNLHSLETQTSQKINKVNGYLEYLKHINN</sequence>
<dbReference type="InterPro" id="IPR045063">
    <property type="entry name" value="Dynamin_N"/>
</dbReference>
<feature type="coiled-coil region" evidence="6">
    <location>
        <begin position="10"/>
        <end position="64"/>
    </location>
</feature>
<organism evidence="8 9">
    <name type="scientific">Nostoc minutum NIES-26</name>
    <dbReference type="NCBI Taxonomy" id="1844469"/>
    <lineage>
        <taxon>Bacteria</taxon>
        <taxon>Bacillati</taxon>
        <taxon>Cyanobacteriota</taxon>
        <taxon>Cyanophyceae</taxon>
        <taxon>Nostocales</taxon>
        <taxon>Nostocaceae</taxon>
        <taxon>Nostoc</taxon>
    </lineage>
</organism>